<accession>D9SHK8</accession>
<reference evidence="1 2" key="1">
    <citation type="submission" date="2010-08" db="EMBL/GenBank/DDBJ databases">
        <title>Complete sequence of Gallionella capsiferriformans ES-2.</title>
        <authorList>
            <consortium name="US DOE Joint Genome Institute"/>
            <person name="Lucas S."/>
            <person name="Copeland A."/>
            <person name="Lapidus A."/>
            <person name="Cheng J.-F."/>
            <person name="Bruce D."/>
            <person name="Goodwin L."/>
            <person name="Pitluck S."/>
            <person name="Chertkov O."/>
            <person name="Davenport K.W."/>
            <person name="Detter J.C."/>
            <person name="Han C."/>
            <person name="Tapia R."/>
            <person name="Land M."/>
            <person name="Hauser L."/>
            <person name="Chang Y.-J."/>
            <person name="Jeffries C."/>
            <person name="Kyrpides N."/>
            <person name="Ivanova N."/>
            <person name="Mikhailova N."/>
            <person name="Shelobolina E.S."/>
            <person name="Picardal F."/>
            <person name="Roden E."/>
            <person name="Emerson D."/>
            <person name="Woyke T."/>
        </authorList>
    </citation>
    <scope>NUCLEOTIDE SEQUENCE [LARGE SCALE GENOMIC DNA]</scope>
    <source>
        <strain evidence="1 2">ES-2</strain>
    </source>
</reference>
<dbReference type="AlphaFoldDB" id="D9SHK8"/>
<evidence type="ECO:0000313" key="2">
    <source>
        <dbReference type="Proteomes" id="UP000001235"/>
    </source>
</evidence>
<evidence type="ECO:0000313" key="1">
    <source>
        <dbReference type="EMBL" id="ADL56005.1"/>
    </source>
</evidence>
<dbReference type="STRING" id="395494.Galf_1999"/>
<dbReference type="eggNOG" id="ENOG5033H8V">
    <property type="taxonomic scope" value="Bacteria"/>
</dbReference>
<dbReference type="RefSeq" id="WP_013293937.1">
    <property type="nucleotide sequence ID" value="NC_014394.1"/>
</dbReference>
<dbReference type="Proteomes" id="UP000001235">
    <property type="component" value="Chromosome"/>
</dbReference>
<keyword evidence="2" id="KW-1185">Reference proteome</keyword>
<dbReference type="KEGG" id="gca:Galf_1999"/>
<protein>
    <submittedName>
        <fullName evidence="1">Uncharacterized protein</fullName>
    </submittedName>
</protein>
<name>D9SHK8_GALCS</name>
<sequence>MQKNSIDAYVEFSFKGEYYRYASCLDLHQLLLRHDEMPPIHALLAQEHRVDTYSYLFEVMEEEPVEFSHPQGIANDYMRDGKFSLYELAENWHNAKAEILLQTVAARELNITDLNQQPALKRALVAAYQLGHGVGRGK</sequence>
<proteinExistence type="predicted"/>
<dbReference type="EMBL" id="CP002159">
    <property type="protein sequence ID" value="ADL56005.1"/>
    <property type="molecule type" value="Genomic_DNA"/>
</dbReference>
<dbReference type="HOGENOM" id="CLU_155303_0_0_4"/>
<dbReference type="OrthoDB" id="5612448at2"/>
<gene>
    <name evidence="1" type="ordered locus">Galf_1999</name>
</gene>
<organism evidence="1 2">
    <name type="scientific">Gallionella capsiferriformans (strain ES-2)</name>
    <name type="common">Gallionella ferruginea capsiferriformans (strain ES-2)</name>
    <dbReference type="NCBI Taxonomy" id="395494"/>
    <lineage>
        <taxon>Bacteria</taxon>
        <taxon>Pseudomonadati</taxon>
        <taxon>Pseudomonadota</taxon>
        <taxon>Betaproteobacteria</taxon>
        <taxon>Nitrosomonadales</taxon>
        <taxon>Gallionellaceae</taxon>
        <taxon>Gallionella</taxon>
    </lineage>
</organism>